<dbReference type="EMBL" id="BOQL01000006">
    <property type="protein sequence ID" value="GIM63799.1"/>
    <property type="molecule type" value="Genomic_DNA"/>
</dbReference>
<evidence type="ECO:0000256" key="1">
    <source>
        <dbReference type="SAM" id="MobiDB-lite"/>
    </source>
</evidence>
<comment type="caution">
    <text evidence="3">The sequence shown here is derived from an EMBL/GenBank/DDBJ whole genome shotgun (WGS) entry which is preliminary data.</text>
</comment>
<feature type="chain" id="PRO_5039370948" description="Lipoprotein" evidence="2">
    <location>
        <begin position="19"/>
        <end position="167"/>
    </location>
</feature>
<dbReference type="Proteomes" id="UP000681340">
    <property type="component" value="Unassembled WGS sequence"/>
</dbReference>
<sequence>MRQAVQAFFLTGVLLSAAACGTATNPAPGEAGVGIGTASAPPPAQRSAEASTRSACEALGQVYSRHMAPFAQALTELADARKSAGDDKKNEQEVKQALTAFATAIGSATAESTDPELRTAGKQTADKLKAKAADAKSFSAVKSTEDVNTTLGSTLKGWLSPLDQKCS</sequence>
<feature type="region of interest" description="Disordered" evidence="1">
    <location>
        <begin position="32"/>
        <end position="52"/>
    </location>
</feature>
<gene>
    <name evidence="3" type="ORF">Aau02nite_06410</name>
</gene>
<name>A0A919S3T2_9ACTN</name>
<evidence type="ECO:0008006" key="5">
    <source>
        <dbReference type="Google" id="ProtNLM"/>
    </source>
</evidence>
<evidence type="ECO:0000256" key="2">
    <source>
        <dbReference type="SAM" id="SignalP"/>
    </source>
</evidence>
<evidence type="ECO:0000313" key="4">
    <source>
        <dbReference type="Proteomes" id="UP000681340"/>
    </source>
</evidence>
<keyword evidence="4" id="KW-1185">Reference proteome</keyword>
<evidence type="ECO:0000313" key="3">
    <source>
        <dbReference type="EMBL" id="GIM63799.1"/>
    </source>
</evidence>
<accession>A0A919S3T2</accession>
<proteinExistence type="predicted"/>
<dbReference type="PROSITE" id="PS51257">
    <property type="entry name" value="PROKAR_LIPOPROTEIN"/>
    <property type="match status" value="1"/>
</dbReference>
<organism evidence="3 4">
    <name type="scientific">Actinoplanes auranticolor</name>
    <dbReference type="NCBI Taxonomy" id="47988"/>
    <lineage>
        <taxon>Bacteria</taxon>
        <taxon>Bacillati</taxon>
        <taxon>Actinomycetota</taxon>
        <taxon>Actinomycetes</taxon>
        <taxon>Micromonosporales</taxon>
        <taxon>Micromonosporaceae</taxon>
        <taxon>Actinoplanes</taxon>
    </lineage>
</organism>
<dbReference type="AlphaFoldDB" id="A0A919S3T2"/>
<protein>
    <recommendedName>
        <fullName evidence="5">Lipoprotein</fullName>
    </recommendedName>
</protein>
<feature type="signal peptide" evidence="2">
    <location>
        <begin position="1"/>
        <end position="18"/>
    </location>
</feature>
<dbReference type="RefSeq" id="WP_212986785.1">
    <property type="nucleotide sequence ID" value="NZ_BAABEA010000051.1"/>
</dbReference>
<reference evidence="3" key="1">
    <citation type="submission" date="2021-03" db="EMBL/GenBank/DDBJ databases">
        <title>Whole genome shotgun sequence of Actinoplanes auranticolor NBRC 12245.</title>
        <authorList>
            <person name="Komaki H."/>
            <person name="Tamura T."/>
        </authorList>
    </citation>
    <scope>NUCLEOTIDE SEQUENCE</scope>
    <source>
        <strain evidence="3">NBRC 12245</strain>
    </source>
</reference>
<keyword evidence="2" id="KW-0732">Signal</keyword>